<accession>A0A7W4JPT7</accession>
<name>A0A7W4JPT7_9PROT</name>
<dbReference type="EMBL" id="JABEQF010000001">
    <property type="protein sequence ID" value="MBB2188587.1"/>
    <property type="molecule type" value="Genomic_DNA"/>
</dbReference>
<gene>
    <name evidence="1" type="ORF">HLH34_01235</name>
</gene>
<dbReference type="RefSeq" id="WP_183117762.1">
    <property type="nucleotide sequence ID" value="NZ_JABEQF010000001.1"/>
</dbReference>
<sequence>MTQISVAAFVPPGEQATVARAAQILQAGLADEGAKLACATVADFDGLRTAAAGTIRIASLTPELGLERLDTPWSEVEQRLRQDYAALCDSGDPVLVTTIFRHIGAQRDPDRAEAILVRLRRLNLLATELSRAYGLFVIDLDRIFSDVGAVRVMTDYGMDGHDAAELAGHALALGIVDNALDAALPFEAQERVKRAITASRPAIQPPPDLVPGNLMTMGKGRRRQVVSTITDSVQDNHVGWLIRQVLKGQIPPRQAADKLIHAVRRRGVQESLGLLTSGMVRLMGLKPQ</sequence>
<reference evidence="1 2" key="1">
    <citation type="submission" date="2020-04" db="EMBL/GenBank/DDBJ databases">
        <title>Description of novel Gluconacetobacter.</title>
        <authorList>
            <person name="Sombolestani A."/>
        </authorList>
    </citation>
    <scope>NUCLEOTIDE SEQUENCE [LARGE SCALE GENOMIC DNA]</scope>
    <source>
        <strain evidence="1 2">LMG 21311</strain>
    </source>
</reference>
<evidence type="ECO:0000313" key="1">
    <source>
        <dbReference type="EMBL" id="MBB2188587.1"/>
    </source>
</evidence>
<proteinExistence type="predicted"/>
<protein>
    <submittedName>
        <fullName evidence="1">SGNH/GDSL hydrolase family protein</fullName>
    </submittedName>
</protein>
<dbReference type="Proteomes" id="UP000555756">
    <property type="component" value="Unassembled WGS sequence"/>
</dbReference>
<keyword evidence="2" id="KW-1185">Reference proteome</keyword>
<keyword evidence="1" id="KW-0378">Hydrolase</keyword>
<dbReference type="AlphaFoldDB" id="A0A7W4JPT7"/>
<evidence type="ECO:0000313" key="2">
    <source>
        <dbReference type="Proteomes" id="UP000555756"/>
    </source>
</evidence>
<organism evidence="1 2">
    <name type="scientific">Gluconacetobacter azotocaptans</name>
    <dbReference type="NCBI Taxonomy" id="142834"/>
    <lineage>
        <taxon>Bacteria</taxon>
        <taxon>Pseudomonadati</taxon>
        <taxon>Pseudomonadota</taxon>
        <taxon>Alphaproteobacteria</taxon>
        <taxon>Acetobacterales</taxon>
        <taxon>Acetobacteraceae</taxon>
        <taxon>Gluconacetobacter</taxon>
    </lineage>
</organism>
<dbReference type="GO" id="GO:0016787">
    <property type="term" value="F:hydrolase activity"/>
    <property type="evidence" value="ECO:0007669"/>
    <property type="project" value="UniProtKB-KW"/>
</dbReference>
<comment type="caution">
    <text evidence="1">The sequence shown here is derived from an EMBL/GenBank/DDBJ whole genome shotgun (WGS) entry which is preliminary data.</text>
</comment>